<evidence type="ECO:0000256" key="1">
    <source>
        <dbReference type="ARBA" id="ARBA00022729"/>
    </source>
</evidence>
<protein>
    <submittedName>
        <fullName evidence="4">DUF1566 domain-containing protein</fullName>
    </submittedName>
</protein>
<sequence length="510" mass="54613">MYSFRGKRWMRKDICDKRKFRSSNEGFRSKTAKLILILFASTFSQFCLTENPNGETLFFSLLHPSKQSETVDQQGGGAPPSPPTTPGPAPVQSIVIDPSSPTGYADGNTMQFRAFHYTDGVLQSEVTDRVDWSSSDAAILSISNTAGSKGLATRLAIGSASVVAQPSDPTLVALLPGGFTNPNTTATISAVPDTTAPTIVTFNPVNGSSGYSTGTFTLYFEFDEPMDTSRTPTVTFEDRIASATFVPFPAFNFTHTWDSDRELTINLRYLPDNFSFRWTLVASSVTDVAGNFLNANKVATSGTLADLGTSLISDTGQTGCWDTTGAPVSCVGKGMDGSIVGNSPSATMVGPITSGSYPSDPITRHGLTGLTWASCVHGQVWSPGSGNCQGAGGAAPYGALQATWSQAIQRCKAYDTMNGGAGYAGKQGWRVPTIREMLSILDYSFVGDYMIPVAFFPDNIRTGSFYWSSTTRSRASNKDNAFKISIFAGKTQNQTKTLNTNYYHLCVTSL</sequence>
<proteinExistence type="predicted"/>
<organism evidence="4 5">
    <name type="scientific">Leptospira gomenensis</name>
    <dbReference type="NCBI Taxonomy" id="2484974"/>
    <lineage>
        <taxon>Bacteria</taxon>
        <taxon>Pseudomonadati</taxon>
        <taxon>Spirochaetota</taxon>
        <taxon>Spirochaetia</taxon>
        <taxon>Leptospirales</taxon>
        <taxon>Leptospiraceae</taxon>
        <taxon>Leptospira</taxon>
    </lineage>
</organism>
<reference evidence="4" key="1">
    <citation type="journal article" date="2019" name="PLoS Negl. Trop. Dis.">
        <title>Revisiting the worldwide diversity of Leptospira species in the environment.</title>
        <authorList>
            <person name="Vincent A.T."/>
            <person name="Schiettekatte O."/>
            <person name="Bourhy P."/>
            <person name="Veyrier F.J."/>
            <person name="Picardeau M."/>
        </authorList>
    </citation>
    <scope>NUCLEOTIDE SEQUENCE [LARGE SCALE GENOMIC DNA]</scope>
    <source>
        <strain evidence="4">201800299</strain>
    </source>
</reference>
<feature type="compositionally biased region" description="Pro residues" evidence="2">
    <location>
        <begin position="79"/>
        <end position="89"/>
    </location>
</feature>
<keyword evidence="5" id="KW-1185">Reference proteome</keyword>
<dbReference type="SMART" id="SM00635">
    <property type="entry name" value="BID_2"/>
    <property type="match status" value="1"/>
</dbReference>
<name>A0A5F1YTC5_9LEPT</name>
<comment type="caution">
    <text evidence="4">The sequence shown here is derived from an EMBL/GenBank/DDBJ whole genome shotgun (WGS) entry which is preliminary data.</text>
</comment>
<evidence type="ECO:0000259" key="3">
    <source>
        <dbReference type="SMART" id="SM00635"/>
    </source>
</evidence>
<dbReference type="Gene3D" id="2.60.40.1080">
    <property type="match status" value="1"/>
</dbReference>
<keyword evidence="1" id="KW-0732">Signal</keyword>
<dbReference type="Proteomes" id="UP000298277">
    <property type="component" value="Unassembled WGS sequence"/>
</dbReference>
<evidence type="ECO:0000256" key="2">
    <source>
        <dbReference type="SAM" id="MobiDB-lite"/>
    </source>
</evidence>
<dbReference type="PANTHER" id="PTHR35812">
    <property type="entry name" value="LIPOPROTEIN"/>
    <property type="match status" value="1"/>
</dbReference>
<dbReference type="InterPro" id="IPR032812">
    <property type="entry name" value="SbsA_Ig"/>
</dbReference>
<evidence type="ECO:0000313" key="5">
    <source>
        <dbReference type="Proteomes" id="UP000298277"/>
    </source>
</evidence>
<dbReference type="OrthoDB" id="345046at2"/>
<feature type="region of interest" description="Disordered" evidence="2">
    <location>
        <begin position="68"/>
        <end position="92"/>
    </location>
</feature>
<feature type="domain" description="BIG2" evidence="3">
    <location>
        <begin position="90"/>
        <end position="176"/>
    </location>
</feature>
<dbReference type="EMBL" id="RQFA01000061">
    <property type="protein sequence ID" value="TGK31773.1"/>
    <property type="molecule type" value="Genomic_DNA"/>
</dbReference>
<evidence type="ECO:0000313" key="4">
    <source>
        <dbReference type="EMBL" id="TGK31773.1"/>
    </source>
</evidence>
<dbReference type="Pfam" id="PF13205">
    <property type="entry name" value="Big_5"/>
    <property type="match status" value="1"/>
</dbReference>
<dbReference type="Pfam" id="PF07603">
    <property type="entry name" value="Lcl_C"/>
    <property type="match status" value="1"/>
</dbReference>
<gene>
    <name evidence="4" type="ORF">EHQ17_13415</name>
</gene>
<dbReference type="InterPro" id="IPR003343">
    <property type="entry name" value="Big_2"/>
</dbReference>
<dbReference type="InterPro" id="IPR011460">
    <property type="entry name" value="Lcl_C"/>
</dbReference>
<dbReference type="PANTHER" id="PTHR35812:SF1">
    <property type="entry name" value="LIPOPROTEIN"/>
    <property type="match status" value="1"/>
</dbReference>
<accession>A0A5F1YTC5</accession>
<dbReference type="AlphaFoldDB" id="A0A5F1YTC5"/>